<organism evidence="3 4">
    <name type="scientific">Pseudoduganella rivuli</name>
    <dbReference type="NCBI Taxonomy" id="2666085"/>
    <lineage>
        <taxon>Bacteria</taxon>
        <taxon>Pseudomonadati</taxon>
        <taxon>Pseudomonadota</taxon>
        <taxon>Betaproteobacteria</taxon>
        <taxon>Burkholderiales</taxon>
        <taxon>Oxalobacteraceae</taxon>
        <taxon>Telluria group</taxon>
        <taxon>Pseudoduganella</taxon>
    </lineage>
</organism>
<reference evidence="3 4" key="1">
    <citation type="submission" date="2019-11" db="EMBL/GenBank/DDBJ databases">
        <title>Novel species isolated from a subtropical stream in China.</title>
        <authorList>
            <person name="Lu H."/>
        </authorList>
    </citation>
    <scope>NUCLEOTIDE SEQUENCE [LARGE SCALE GENOMIC DNA]</scope>
    <source>
        <strain evidence="3 4">FT92W</strain>
    </source>
</reference>
<dbReference type="InterPro" id="IPR011600">
    <property type="entry name" value="Pept_C14_caspase"/>
</dbReference>
<dbReference type="GO" id="GO:0006508">
    <property type="term" value="P:proteolysis"/>
    <property type="evidence" value="ECO:0007669"/>
    <property type="project" value="InterPro"/>
</dbReference>
<evidence type="ECO:0000313" key="4">
    <source>
        <dbReference type="Proteomes" id="UP000446768"/>
    </source>
</evidence>
<evidence type="ECO:0000259" key="2">
    <source>
        <dbReference type="Pfam" id="PF00656"/>
    </source>
</evidence>
<accession>A0A7X2IUD2</accession>
<dbReference type="InterPro" id="IPR029030">
    <property type="entry name" value="Caspase-like_dom_sf"/>
</dbReference>
<dbReference type="Gene3D" id="3.40.50.1460">
    <property type="match status" value="1"/>
</dbReference>
<dbReference type="SUPFAM" id="SSF52129">
    <property type="entry name" value="Caspase-like"/>
    <property type="match status" value="1"/>
</dbReference>
<comment type="caution">
    <text evidence="3">The sequence shown here is derived from an EMBL/GenBank/DDBJ whole genome shotgun (WGS) entry which is preliminary data.</text>
</comment>
<feature type="domain" description="Peptidase C14 caspase" evidence="2">
    <location>
        <begin position="50"/>
        <end position="207"/>
    </location>
</feature>
<sequence length="449" mass="49200">MRSTFSKSRSARILGVALLLFSNLVSSSHASELWLATQTNNKVRLYNYSRALLIGQSKFGLGWNELTHVPADLKKIKDALTTQGFDEVAIAENLDGRDILPRIQEFVAKDTGHETRTIVYVTGHGWTDPNGVTYLVGSDAALPGPTSQPQFARMLSVTTLRDLHVISRALHTLLVLDSCYSGAILQTKSAASPTRLAVEQLKKPVYQILASGQKNQRVAGDGTFADMFVSGLSGAAAYDRASTFITFRQLANWLFFELPKRSNQVPVYADYPTPDGDMVFLTKTKSDEIVGASSIKETIIVPSREEAAQQTRISESGTFRAIYPKTQVYYYRKTSDDLRVVNAMNKLGVDYIARPPELPDSLVTNGLACGPTTPPNAIKALARALIRDGVPIARIAPYNNAQAKQGRIEVLSTANGIDPITRSFKQNLKPLSEIEIDSINSCRSLESKS</sequence>
<proteinExistence type="predicted"/>
<gene>
    <name evidence="3" type="ORF">GJ700_30660</name>
</gene>
<protein>
    <recommendedName>
        <fullName evidence="2">Peptidase C14 caspase domain-containing protein</fullName>
    </recommendedName>
</protein>
<feature type="signal peptide" evidence="1">
    <location>
        <begin position="1"/>
        <end position="30"/>
    </location>
</feature>
<keyword evidence="1" id="KW-0732">Signal</keyword>
<name>A0A7X2IUD2_9BURK</name>
<evidence type="ECO:0000313" key="3">
    <source>
        <dbReference type="EMBL" id="MRV76084.1"/>
    </source>
</evidence>
<dbReference type="GO" id="GO:0004197">
    <property type="term" value="F:cysteine-type endopeptidase activity"/>
    <property type="evidence" value="ECO:0007669"/>
    <property type="project" value="InterPro"/>
</dbReference>
<dbReference type="EMBL" id="WKJJ01000027">
    <property type="protein sequence ID" value="MRV76084.1"/>
    <property type="molecule type" value="Genomic_DNA"/>
</dbReference>
<dbReference type="Proteomes" id="UP000446768">
    <property type="component" value="Unassembled WGS sequence"/>
</dbReference>
<dbReference type="RefSeq" id="WP_154381253.1">
    <property type="nucleotide sequence ID" value="NZ_WKJJ01000027.1"/>
</dbReference>
<feature type="chain" id="PRO_5031451412" description="Peptidase C14 caspase domain-containing protein" evidence="1">
    <location>
        <begin position="31"/>
        <end position="449"/>
    </location>
</feature>
<evidence type="ECO:0000256" key="1">
    <source>
        <dbReference type="SAM" id="SignalP"/>
    </source>
</evidence>
<dbReference type="Pfam" id="PF00656">
    <property type="entry name" value="Peptidase_C14"/>
    <property type="match status" value="1"/>
</dbReference>
<dbReference type="AlphaFoldDB" id="A0A7X2IUD2"/>
<keyword evidence="4" id="KW-1185">Reference proteome</keyword>